<keyword evidence="3" id="KW-0378">Hydrolase</keyword>
<evidence type="ECO:0000256" key="4">
    <source>
        <dbReference type="ARBA" id="ARBA00022806"/>
    </source>
</evidence>
<evidence type="ECO:0000256" key="8">
    <source>
        <dbReference type="ARBA" id="ARBA00034808"/>
    </source>
</evidence>
<dbReference type="PANTHER" id="PTHR11274">
    <property type="entry name" value="RAD25/XP-B DNA REPAIR HELICASE"/>
    <property type="match status" value="1"/>
</dbReference>
<evidence type="ECO:0000259" key="10">
    <source>
        <dbReference type="PROSITE" id="PS51192"/>
    </source>
</evidence>
<dbReference type="InterPro" id="IPR001650">
    <property type="entry name" value="Helicase_C-like"/>
</dbReference>
<dbReference type="CDD" id="cd17926">
    <property type="entry name" value="DEXHc_RE"/>
    <property type="match status" value="1"/>
</dbReference>
<dbReference type="Pfam" id="PF04851">
    <property type="entry name" value="ResIII"/>
    <property type="match status" value="1"/>
</dbReference>
<dbReference type="PROSITE" id="PS51194">
    <property type="entry name" value="HELICASE_CTER"/>
    <property type="match status" value="1"/>
</dbReference>
<protein>
    <recommendedName>
        <fullName evidence="8">DNA 3'-5' helicase</fullName>
        <ecNumber evidence="8">5.6.2.4</ecNumber>
    </recommendedName>
</protein>
<proteinExistence type="inferred from homology"/>
<dbReference type="SMART" id="SM00490">
    <property type="entry name" value="HELICc"/>
    <property type="match status" value="1"/>
</dbReference>
<dbReference type="Pfam" id="PF16203">
    <property type="entry name" value="ERCC3_RAD25_C"/>
    <property type="match status" value="1"/>
</dbReference>
<keyword evidence="6" id="KW-0413">Isomerase</keyword>
<dbReference type="GO" id="GO:0005524">
    <property type="term" value="F:ATP binding"/>
    <property type="evidence" value="ECO:0007669"/>
    <property type="project" value="UniProtKB-KW"/>
</dbReference>
<dbReference type="PROSITE" id="PS51192">
    <property type="entry name" value="HELICASE_ATP_BIND_1"/>
    <property type="match status" value="1"/>
</dbReference>
<dbReference type="PANTHER" id="PTHR11274:SF0">
    <property type="entry name" value="GENERAL TRANSCRIPTION AND DNA REPAIR FACTOR IIH HELICASE SUBUNIT XPB"/>
    <property type="match status" value="1"/>
</dbReference>
<evidence type="ECO:0000259" key="11">
    <source>
        <dbReference type="PROSITE" id="PS51194"/>
    </source>
</evidence>
<dbReference type="InterPro" id="IPR050615">
    <property type="entry name" value="ATP-dep_DNA_Helicase"/>
</dbReference>
<comment type="catalytic activity">
    <reaction evidence="9">
        <text>ATP + H2O = ADP + phosphate + H(+)</text>
        <dbReference type="Rhea" id="RHEA:13065"/>
        <dbReference type="ChEBI" id="CHEBI:15377"/>
        <dbReference type="ChEBI" id="CHEBI:15378"/>
        <dbReference type="ChEBI" id="CHEBI:30616"/>
        <dbReference type="ChEBI" id="CHEBI:43474"/>
        <dbReference type="ChEBI" id="CHEBI:456216"/>
        <dbReference type="EC" id="5.6.2.4"/>
    </reaction>
</comment>
<dbReference type="InterPro" id="IPR027417">
    <property type="entry name" value="P-loop_NTPase"/>
</dbReference>
<dbReference type="Gene3D" id="3.40.50.300">
    <property type="entry name" value="P-loop containing nucleotide triphosphate hydrolases"/>
    <property type="match status" value="2"/>
</dbReference>
<comment type="caution">
    <text evidence="12">The sequence shown here is derived from an EMBL/GenBank/DDBJ whole genome shotgun (WGS) entry which is preliminary data.</text>
</comment>
<dbReference type="GO" id="GO:0003677">
    <property type="term" value="F:DNA binding"/>
    <property type="evidence" value="ECO:0007669"/>
    <property type="project" value="InterPro"/>
</dbReference>
<dbReference type="CDD" id="cd18789">
    <property type="entry name" value="SF2_C_XPB"/>
    <property type="match status" value="1"/>
</dbReference>
<keyword evidence="5" id="KW-0067">ATP-binding</keyword>
<dbReference type="EC" id="5.6.2.4" evidence="8"/>
<name>A0A7C2BLL8_9CREN</name>
<comment type="similarity">
    <text evidence="1">Belongs to the helicase family. RAD25/XPB subfamily.</text>
</comment>
<dbReference type="SMART" id="SM00487">
    <property type="entry name" value="DEXDc"/>
    <property type="match status" value="1"/>
</dbReference>
<evidence type="ECO:0000256" key="5">
    <source>
        <dbReference type="ARBA" id="ARBA00022840"/>
    </source>
</evidence>
<dbReference type="GO" id="GO:0043138">
    <property type="term" value="F:3'-5' DNA helicase activity"/>
    <property type="evidence" value="ECO:0007669"/>
    <property type="project" value="UniProtKB-EC"/>
</dbReference>
<dbReference type="EMBL" id="DSJT01000038">
    <property type="protein sequence ID" value="HEF87970.1"/>
    <property type="molecule type" value="Genomic_DNA"/>
</dbReference>
<evidence type="ECO:0000256" key="3">
    <source>
        <dbReference type="ARBA" id="ARBA00022801"/>
    </source>
</evidence>
<accession>A0A7C2BLL8</accession>
<organism evidence="12">
    <name type="scientific">Thermosphaera aggregans</name>
    <dbReference type="NCBI Taxonomy" id="54254"/>
    <lineage>
        <taxon>Archaea</taxon>
        <taxon>Thermoproteota</taxon>
        <taxon>Thermoprotei</taxon>
        <taxon>Desulfurococcales</taxon>
        <taxon>Desulfurococcaceae</taxon>
        <taxon>Thermosphaera</taxon>
    </lineage>
</organism>
<evidence type="ECO:0000256" key="2">
    <source>
        <dbReference type="ARBA" id="ARBA00022741"/>
    </source>
</evidence>
<feature type="domain" description="Helicase C-terminal" evidence="11">
    <location>
        <begin position="406"/>
        <end position="550"/>
    </location>
</feature>
<keyword evidence="2" id="KW-0547">Nucleotide-binding</keyword>
<dbReference type="AlphaFoldDB" id="A0A7C2BLL8"/>
<sequence>MIVLKTRKWISDEAFKELLRIAEYQGGGGGERRFILNVEKAVRNGYSYRDVVELVKEYQLELEGSLEDLEAAFQPYTPTLEWDSVTGFVKLYIPWPVFNKARAFLPELGARRAASSDTGIVYRILPYKLHTAYSKLSELGLEVRDPGRLLEDKLLPLKPELVNVSLRSYQQESLEKWRSNHYQGIVALPTGSGKTLIGVSAVVLTGRRSLIITFTREQMFQWRDAIVKSTNIPQSMIGLIYSDEKKLAPITITTYQSGFRIISEISPLFDLLIVDEVHHLPADKFKHIAVHSIARYRLGLSATPYREDGKHEELFPLLGGIVYHKTPAELAAMGFLARYRVITVKVGLKKDELEQYNSLRKLYFKLANGRDFKKVLDDALKGDQRAREALKIHSQMKMLLAKSESKLEKAVEIARGELEKGGKIIVFTQYVEQAEELSKRLGAYLLTGEVPPLERKRILEEFKTAPKGILVVTTVGDEGLDIPDANVGIMVSGTGSRRQFIQRLGRLLRPKPGGEEARLYEIVLEKTPEEYQSRRRKTSTLDFDEVFNQD</sequence>
<comment type="catalytic activity">
    <reaction evidence="7">
        <text>Couples ATP hydrolysis with the unwinding of duplex DNA by translocating in the 3'-5' direction.</text>
        <dbReference type="EC" id="5.6.2.4"/>
    </reaction>
</comment>
<gene>
    <name evidence="12" type="ORF">ENP55_06850</name>
</gene>
<reference evidence="12" key="1">
    <citation type="journal article" date="2020" name="mSystems">
        <title>Genome- and Community-Level Interaction Insights into Carbon Utilization and Element Cycling Functions of Hydrothermarchaeota in Hydrothermal Sediment.</title>
        <authorList>
            <person name="Zhou Z."/>
            <person name="Liu Y."/>
            <person name="Xu W."/>
            <person name="Pan J."/>
            <person name="Luo Z.H."/>
            <person name="Li M."/>
        </authorList>
    </citation>
    <scope>NUCLEOTIDE SEQUENCE [LARGE SCALE GENOMIC DNA]</scope>
    <source>
        <strain evidence="12">SpSt-23</strain>
    </source>
</reference>
<dbReference type="InterPro" id="IPR006935">
    <property type="entry name" value="Helicase/UvrB_N"/>
</dbReference>
<evidence type="ECO:0000256" key="1">
    <source>
        <dbReference type="ARBA" id="ARBA00006637"/>
    </source>
</evidence>
<evidence type="ECO:0000256" key="7">
    <source>
        <dbReference type="ARBA" id="ARBA00034617"/>
    </source>
</evidence>
<keyword evidence="4 12" id="KW-0347">Helicase</keyword>
<dbReference type="GO" id="GO:0016787">
    <property type="term" value="F:hydrolase activity"/>
    <property type="evidence" value="ECO:0007669"/>
    <property type="project" value="UniProtKB-KW"/>
</dbReference>
<dbReference type="SUPFAM" id="SSF52540">
    <property type="entry name" value="P-loop containing nucleoside triphosphate hydrolases"/>
    <property type="match status" value="1"/>
</dbReference>
<dbReference type="InterPro" id="IPR014001">
    <property type="entry name" value="Helicase_ATP-bd"/>
</dbReference>
<evidence type="ECO:0000313" key="12">
    <source>
        <dbReference type="EMBL" id="HEF87970.1"/>
    </source>
</evidence>
<evidence type="ECO:0000256" key="6">
    <source>
        <dbReference type="ARBA" id="ARBA00023235"/>
    </source>
</evidence>
<feature type="domain" description="Helicase ATP-binding" evidence="10">
    <location>
        <begin position="175"/>
        <end position="322"/>
    </location>
</feature>
<dbReference type="InterPro" id="IPR032438">
    <property type="entry name" value="ERCC3_RAD25_C"/>
</dbReference>
<evidence type="ECO:0000256" key="9">
    <source>
        <dbReference type="ARBA" id="ARBA00048988"/>
    </source>
</evidence>